<evidence type="ECO:0000313" key="4">
    <source>
        <dbReference type="Proteomes" id="UP000664779"/>
    </source>
</evidence>
<gene>
    <name evidence="3" type="ORF">J0X15_17255</name>
</gene>
<proteinExistence type="predicted"/>
<dbReference type="EMBL" id="JAFLNF010000008">
    <property type="protein sequence ID" value="MBO0346977.1"/>
    <property type="molecule type" value="Genomic_DNA"/>
</dbReference>
<protein>
    <submittedName>
        <fullName evidence="3">Uncharacterized protein</fullName>
    </submittedName>
</protein>
<evidence type="ECO:0000256" key="2">
    <source>
        <dbReference type="SAM" id="SignalP"/>
    </source>
</evidence>
<evidence type="ECO:0000256" key="1">
    <source>
        <dbReference type="SAM" id="MobiDB-lite"/>
    </source>
</evidence>
<dbReference type="AlphaFoldDB" id="A0A939EQZ3"/>
<feature type="compositionally biased region" description="Basic and acidic residues" evidence="1">
    <location>
        <begin position="54"/>
        <end position="69"/>
    </location>
</feature>
<sequence length="150" mass="16744">MTRTKSKIVLAFATALMLGGTAMGVSTTAASAQSAVSKIEDGKGRVLQIDHRGSRHGYERGGRRDERGGRGHVQRGHGRDHVLGKRQVRRSLRRQGYRDIRFVGQRGPVFIVRAKGWRGLPQRLVVDARSAAVIGRKPVRQGGYNWSYRW</sequence>
<organism evidence="3 4">
    <name type="scientific">Roseibium limicola</name>
    <dbReference type="NCBI Taxonomy" id="2816037"/>
    <lineage>
        <taxon>Bacteria</taxon>
        <taxon>Pseudomonadati</taxon>
        <taxon>Pseudomonadota</taxon>
        <taxon>Alphaproteobacteria</taxon>
        <taxon>Hyphomicrobiales</taxon>
        <taxon>Stappiaceae</taxon>
        <taxon>Roseibium</taxon>
    </lineage>
</organism>
<comment type="caution">
    <text evidence="3">The sequence shown here is derived from an EMBL/GenBank/DDBJ whole genome shotgun (WGS) entry which is preliminary data.</text>
</comment>
<feature type="region of interest" description="Disordered" evidence="1">
    <location>
        <begin position="54"/>
        <end position="81"/>
    </location>
</feature>
<keyword evidence="2" id="KW-0732">Signal</keyword>
<feature type="signal peptide" evidence="2">
    <location>
        <begin position="1"/>
        <end position="24"/>
    </location>
</feature>
<evidence type="ECO:0000313" key="3">
    <source>
        <dbReference type="EMBL" id="MBO0346977.1"/>
    </source>
</evidence>
<dbReference type="Proteomes" id="UP000664779">
    <property type="component" value="Unassembled WGS sequence"/>
</dbReference>
<accession>A0A939EQZ3</accession>
<reference evidence="3" key="1">
    <citation type="submission" date="2021-03" db="EMBL/GenBank/DDBJ databases">
        <title>Roseibium sp. CAU 1637 isolated from Incheon.</title>
        <authorList>
            <person name="Kim W."/>
        </authorList>
    </citation>
    <scope>NUCLEOTIDE SEQUENCE</scope>
    <source>
        <strain evidence="3">CAU 1637</strain>
    </source>
</reference>
<dbReference type="RefSeq" id="WP_206943431.1">
    <property type="nucleotide sequence ID" value="NZ_JAFLNF010000008.1"/>
</dbReference>
<feature type="chain" id="PRO_5037489561" evidence="2">
    <location>
        <begin position="25"/>
        <end position="150"/>
    </location>
</feature>
<keyword evidence="4" id="KW-1185">Reference proteome</keyword>
<name>A0A939EQZ3_9HYPH</name>